<evidence type="ECO:0000313" key="4">
    <source>
        <dbReference type="Proteomes" id="UP000283993"/>
    </source>
</evidence>
<accession>A0A423PQ47</accession>
<dbReference type="RefSeq" id="WP_123630877.1">
    <property type="nucleotide sequence ID" value="NZ_AYKH01000012.1"/>
</dbReference>
<gene>
    <name evidence="3" type="ORF">SAOR_07485</name>
</gene>
<organism evidence="3 4">
    <name type="scientific">Salinisphaera orenii MK-B5</name>
    <dbReference type="NCBI Taxonomy" id="856730"/>
    <lineage>
        <taxon>Bacteria</taxon>
        <taxon>Pseudomonadati</taxon>
        <taxon>Pseudomonadota</taxon>
        <taxon>Gammaproteobacteria</taxon>
        <taxon>Salinisphaerales</taxon>
        <taxon>Salinisphaeraceae</taxon>
        <taxon>Salinisphaera</taxon>
    </lineage>
</organism>
<name>A0A423PQ47_9GAMM</name>
<dbReference type="GO" id="GO:0046872">
    <property type="term" value="F:metal ion binding"/>
    <property type="evidence" value="ECO:0007669"/>
    <property type="project" value="InterPro"/>
</dbReference>
<keyword evidence="1" id="KW-0547">Nucleotide-binding</keyword>
<protein>
    <submittedName>
        <fullName evidence="3">FAD-dependent oxidoreductase</fullName>
    </submittedName>
</protein>
<dbReference type="SUPFAM" id="SSF56059">
    <property type="entry name" value="Glutathione synthetase ATP-binding domain-like"/>
    <property type="match status" value="1"/>
</dbReference>
<dbReference type="EMBL" id="AYKH01000012">
    <property type="protein sequence ID" value="ROO27678.1"/>
    <property type="molecule type" value="Genomic_DNA"/>
</dbReference>
<comment type="caution">
    <text evidence="3">The sequence shown here is derived from an EMBL/GenBank/DDBJ whole genome shotgun (WGS) entry which is preliminary data.</text>
</comment>
<evidence type="ECO:0000259" key="2">
    <source>
        <dbReference type="PROSITE" id="PS50975"/>
    </source>
</evidence>
<dbReference type="InterPro" id="IPR011761">
    <property type="entry name" value="ATP-grasp"/>
</dbReference>
<proteinExistence type="predicted"/>
<evidence type="ECO:0000313" key="3">
    <source>
        <dbReference type="EMBL" id="ROO27678.1"/>
    </source>
</evidence>
<reference evidence="3 4" key="1">
    <citation type="submission" date="2013-10" db="EMBL/GenBank/DDBJ databases">
        <title>Salinisphaera orenii MK-B5 Genome Sequencing.</title>
        <authorList>
            <person name="Lai Q."/>
            <person name="Li C."/>
            <person name="Shao Z."/>
        </authorList>
    </citation>
    <scope>NUCLEOTIDE SEQUENCE [LARGE SCALE GENOMIC DNA]</scope>
    <source>
        <strain evidence="3 4">MK-B5</strain>
    </source>
</reference>
<keyword evidence="1" id="KW-0067">ATP-binding</keyword>
<keyword evidence="4" id="KW-1185">Reference proteome</keyword>
<evidence type="ECO:0000256" key="1">
    <source>
        <dbReference type="PROSITE-ProRule" id="PRU00409"/>
    </source>
</evidence>
<dbReference type="Proteomes" id="UP000283993">
    <property type="component" value="Unassembled WGS sequence"/>
</dbReference>
<feature type="domain" description="ATP-grasp" evidence="2">
    <location>
        <begin position="123"/>
        <end position="316"/>
    </location>
</feature>
<dbReference type="Gene3D" id="3.30.470.20">
    <property type="entry name" value="ATP-grasp fold, B domain"/>
    <property type="match status" value="1"/>
</dbReference>
<sequence length="391" mass="42005">MSRASDNVPAVIVGAGLNGLGVLRSLAAAGVPSVVVGTHGDEPAMRSRHGRKVFYDAAGGGEALLATLERVAADAADRPVLILTMEESVVHVMTHYARLATRFRMTLSAPDTLAPLLNKDGVRAAAEAAGLAIPRTLRIQSAADVSGLDALTPPLIVKPARRDAGYEAAFSKAYRFDTHVPARELVERILPVLPDVIVQEWIEGTDSDLYFCLQHLPADGAAPTSFVGRKIRSWPPRVGGTASCGPAPEAVEIIESTTAFFRQAGVHGLASMEYKRDPRSGRYVVVEPTVGRTDYQEEVATLNGVNLPLAAYRSACGLAPPPAGGSAARRIWRERMSDTQSAERTPAEETRTIEGARSVDALWRIDDPGPELARLASRVRVRLKRLLRSDR</sequence>
<dbReference type="GO" id="GO:0005524">
    <property type="term" value="F:ATP binding"/>
    <property type="evidence" value="ECO:0007669"/>
    <property type="project" value="UniProtKB-UniRule"/>
</dbReference>
<dbReference type="AlphaFoldDB" id="A0A423PQ47"/>
<dbReference type="PROSITE" id="PS50975">
    <property type="entry name" value="ATP_GRASP"/>
    <property type="match status" value="1"/>
</dbReference>